<evidence type="ECO:0000259" key="6">
    <source>
        <dbReference type="Pfam" id="PF02784"/>
    </source>
</evidence>
<sequence length="427" mass="48324">MPLPLNLPDDKIRFLSETYKTPLQIYDGSLIIENQNNFIKSMTQNFPNFRQYFAVKALPNPHILKLLIQNGSYLDCSSIVELEIADKLGLKGNQIMFTSNYTSKSDLIYAKKLDAIINLDDISLIDDLASLGKMPELLCFRLNPGIGKTDSETVSNILGGPEAKFGIPSFQIVEAFQKAKNLGVKKFGIHMMTGSNVLDLNYWDELIKILFENINNIKNSLNIYPSFINIGGGIGIPYKHEQPKIDINDLSNLIRSSISREIKQYNIPEPDLYMENGRFITGPYGWLVSRCNVIKNTYEKYIGLDACMANLMRPGMYGAYHHISIVGKNNNSITEKINVVGTLCENNDWFAKNRDLPIADIGDLFVIHDTGAHSHSMGFQYNGKLRCPEIVIFNGNINNLMYIRRRETFDDYLSTIVSIESCFPRLC</sequence>
<dbReference type="InterPro" id="IPR022653">
    <property type="entry name" value="De-COase2_pyr-phos_BS"/>
</dbReference>
<proteinExistence type="predicted"/>
<dbReference type="InterPro" id="IPR002986">
    <property type="entry name" value="DAP_deCOOHase_LysA"/>
</dbReference>
<dbReference type="PANTHER" id="PTHR43727">
    <property type="entry name" value="DIAMINOPIMELATE DECARBOXYLASE"/>
    <property type="match status" value="1"/>
</dbReference>
<dbReference type="FunFam" id="3.20.20.10:FF:000003">
    <property type="entry name" value="Diaminopimelate decarboxylase"/>
    <property type="match status" value="1"/>
</dbReference>
<organism evidence="7">
    <name type="scientific">viral metagenome</name>
    <dbReference type="NCBI Taxonomy" id="1070528"/>
    <lineage>
        <taxon>unclassified sequences</taxon>
        <taxon>metagenomes</taxon>
        <taxon>organismal metagenomes</taxon>
    </lineage>
</organism>
<dbReference type="InterPro" id="IPR029066">
    <property type="entry name" value="PLP-binding_barrel"/>
</dbReference>
<accession>A0A6C0H1H5</accession>
<dbReference type="InterPro" id="IPR022643">
    <property type="entry name" value="De-COase2_C"/>
</dbReference>
<evidence type="ECO:0000256" key="4">
    <source>
        <dbReference type="ARBA" id="ARBA00023239"/>
    </source>
</evidence>
<dbReference type="EMBL" id="MN739837">
    <property type="protein sequence ID" value="QHT74076.1"/>
    <property type="molecule type" value="Genomic_DNA"/>
</dbReference>
<dbReference type="PANTHER" id="PTHR43727:SF2">
    <property type="entry name" value="GROUP IV DECARBOXYLASE"/>
    <property type="match status" value="1"/>
</dbReference>
<dbReference type="PRINTS" id="PR01181">
    <property type="entry name" value="DAPDCRBXLASE"/>
</dbReference>
<keyword evidence="3" id="KW-0663">Pyridoxal phosphate</keyword>
<name>A0A6C0H1H5_9ZZZZ</name>
<evidence type="ECO:0008006" key="8">
    <source>
        <dbReference type="Google" id="ProtNLM"/>
    </source>
</evidence>
<feature type="domain" description="Orn/DAP/Arg decarboxylase 2 N-terminal" evidence="6">
    <location>
        <begin position="39"/>
        <end position="281"/>
    </location>
</feature>
<dbReference type="Pfam" id="PF00278">
    <property type="entry name" value="Orn_DAP_Arg_deC"/>
    <property type="match status" value="1"/>
</dbReference>
<dbReference type="Pfam" id="PF02784">
    <property type="entry name" value="Orn_Arg_deC_N"/>
    <property type="match status" value="1"/>
</dbReference>
<feature type="domain" description="Orn/DAP/Arg decarboxylase 2 C-terminal" evidence="5">
    <location>
        <begin position="283"/>
        <end position="371"/>
    </location>
</feature>
<protein>
    <recommendedName>
        <fullName evidence="8">Diaminopimelate decarboxylase</fullName>
    </recommendedName>
</protein>
<reference evidence="7" key="1">
    <citation type="journal article" date="2020" name="Nature">
        <title>Giant virus diversity and host interactions through global metagenomics.</title>
        <authorList>
            <person name="Schulz F."/>
            <person name="Roux S."/>
            <person name="Paez-Espino D."/>
            <person name="Jungbluth S."/>
            <person name="Walsh D.A."/>
            <person name="Denef V.J."/>
            <person name="McMahon K.D."/>
            <person name="Konstantinidis K.T."/>
            <person name="Eloe-Fadrosh E.A."/>
            <person name="Kyrpides N.C."/>
            <person name="Woyke T."/>
        </authorList>
    </citation>
    <scope>NUCLEOTIDE SEQUENCE</scope>
    <source>
        <strain evidence="7">GVMAG-M-3300023179-4</strain>
    </source>
</reference>
<dbReference type="AlphaFoldDB" id="A0A6C0H1H5"/>
<dbReference type="GO" id="GO:0009089">
    <property type="term" value="P:lysine biosynthetic process via diaminopimelate"/>
    <property type="evidence" value="ECO:0007669"/>
    <property type="project" value="InterPro"/>
</dbReference>
<dbReference type="PROSITE" id="PS00878">
    <property type="entry name" value="ODR_DC_2_1"/>
    <property type="match status" value="1"/>
</dbReference>
<dbReference type="InterPro" id="IPR000183">
    <property type="entry name" value="Orn/DAP/Arg_de-COase"/>
</dbReference>
<dbReference type="InterPro" id="IPR022644">
    <property type="entry name" value="De-COase2_N"/>
</dbReference>
<dbReference type="InterPro" id="IPR009006">
    <property type="entry name" value="Ala_racemase/Decarboxylase_C"/>
</dbReference>
<dbReference type="CDD" id="cd06828">
    <property type="entry name" value="PLPDE_III_DapDC"/>
    <property type="match status" value="1"/>
</dbReference>
<evidence type="ECO:0000256" key="1">
    <source>
        <dbReference type="ARBA" id="ARBA00001933"/>
    </source>
</evidence>
<evidence type="ECO:0000256" key="2">
    <source>
        <dbReference type="ARBA" id="ARBA00022793"/>
    </source>
</evidence>
<dbReference type="SUPFAM" id="SSF51419">
    <property type="entry name" value="PLP-binding barrel"/>
    <property type="match status" value="1"/>
</dbReference>
<dbReference type="GO" id="GO:0008836">
    <property type="term" value="F:diaminopimelate decarboxylase activity"/>
    <property type="evidence" value="ECO:0007669"/>
    <property type="project" value="InterPro"/>
</dbReference>
<comment type="cofactor">
    <cofactor evidence="1">
        <name>pyridoxal 5'-phosphate</name>
        <dbReference type="ChEBI" id="CHEBI:597326"/>
    </cofactor>
</comment>
<dbReference type="Gene3D" id="3.20.20.10">
    <property type="entry name" value="Alanine racemase"/>
    <property type="match status" value="1"/>
</dbReference>
<dbReference type="PRINTS" id="PR01179">
    <property type="entry name" value="ODADCRBXLASE"/>
</dbReference>
<evidence type="ECO:0000313" key="7">
    <source>
        <dbReference type="EMBL" id="QHT74076.1"/>
    </source>
</evidence>
<keyword evidence="2" id="KW-0210">Decarboxylase</keyword>
<dbReference type="Gene3D" id="2.40.37.10">
    <property type="entry name" value="Lyase, Ornithine Decarboxylase, Chain A, domain 1"/>
    <property type="match status" value="1"/>
</dbReference>
<keyword evidence="4" id="KW-0456">Lyase</keyword>
<evidence type="ECO:0000259" key="5">
    <source>
        <dbReference type="Pfam" id="PF00278"/>
    </source>
</evidence>
<evidence type="ECO:0000256" key="3">
    <source>
        <dbReference type="ARBA" id="ARBA00022898"/>
    </source>
</evidence>
<dbReference type="SUPFAM" id="SSF50621">
    <property type="entry name" value="Alanine racemase C-terminal domain-like"/>
    <property type="match status" value="1"/>
</dbReference>